<evidence type="ECO:0000313" key="4">
    <source>
        <dbReference type="Proteomes" id="UP001157440"/>
    </source>
</evidence>
<dbReference type="PROSITE" id="PS50110">
    <property type="entry name" value="RESPONSE_REGULATORY"/>
    <property type="match status" value="1"/>
</dbReference>
<sequence length="124" mass="13109">MRLSTADMLGEPGSAVVKAVWGEAALGMVDRGERFDLLVTDHFMPGITGTDLARPVWSLQPDGPVLLVSGYAENDGVAAGLPQLTKPLREDELASSLARLDHALSSARVAGIAARSYQDVHLTV</sequence>
<dbReference type="AlphaFoldDB" id="A0AA37TMZ1"/>
<dbReference type="Pfam" id="PF00072">
    <property type="entry name" value="Response_reg"/>
    <property type="match status" value="1"/>
</dbReference>
<feature type="modified residue" description="4-aspartylphosphate" evidence="1">
    <location>
        <position position="41"/>
    </location>
</feature>
<dbReference type="EMBL" id="BSPL01000032">
    <property type="protein sequence ID" value="GLS73879.1"/>
    <property type="molecule type" value="Genomic_DNA"/>
</dbReference>
<evidence type="ECO:0000256" key="1">
    <source>
        <dbReference type="PROSITE-ProRule" id="PRU00169"/>
    </source>
</evidence>
<dbReference type="InterPro" id="IPR001789">
    <property type="entry name" value="Sig_transdc_resp-reg_receiver"/>
</dbReference>
<dbReference type="RefSeq" id="WP_238199653.1">
    <property type="nucleotide sequence ID" value="NZ_CP097484.1"/>
</dbReference>
<evidence type="ECO:0000313" key="3">
    <source>
        <dbReference type="EMBL" id="GLS73879.1"/>
    </source>
</evidence>
<comment type="caution">
    <text evidence="3">The sequence shown here is derived from an EMBL/GenBank/DDBJ whole genome shotgun (WGS) entry which is preliminary data.</text>
</comment>
<accession>A0AA37TMZ1</accession>
<dbReference type="Gene3D" id="3.40.50.2300">
    <property type="match status" value="1"/>
</dbReference>
<protein>
    <recommendedName>
        <fullName evidence="2">Response regulatory domain-containing protein</fullName>
    </recommendedName>
</protein>
<reference evidence="4" key="1">
    <citation type="journal article" date="2019" name="Int. J. Syst. Evol. Microbiol.">
        <title>The Global Catalogue of Microorganisms (GCM) 10K type strain sequencing project: providing services to taxonomists for standard genome sequencing and annotation.</title>
        <authorList>
            <consortium name="The Broad Institute Genomics Platform"/>
            <consortium name="The Broad Institute Genome Sequencing Center for Infectious Disease"/>
            <person name="Wu L."/>
            <person name="Ma J."/>
        </authorList>
    </citation>
    <scope>NUCLEOTIDE SEQUENCE [LARGE SCALE GENOMIC DNA]</scope>
    <source>
        <strain evidence="4">NBRC 103632</strain>
    </source>
</reference>
<feature type="domain" description="Response regulatory" evidence="2">
    <location>
        <begin position="1"/>
        <end position="101"/>
    </location>
</feature>
<keyword evidence="4" id="KW-1185">Reference proteome</keyword>
<gene>
    <name evidence="3" type="ORF">GCM10007890_58940</name>
</gene>
<proteinExistence type="predicted"/>
<dbReference type="SUPFAM" id="SSF52172">
    <property type="entry name" value="CheY-like"/>
    <property type="match status" value="1"/>
</dbReference>
<keyword evidence="1" id="KW-0597">Phosphoprotein</keyword>
<evidence type="ECO:0000259" key="2">
    <source>
        <dbReference type="PROSITE" id="PS50110"/>
    </source>
</evidence>
<dbReference type="GO" id="GO:0000160">
    <property type="term" value="P:phosphorelay signal transduction system"/>
    <property type="evidence" value="ECO:0007669"/>
    <property type="project" value="InterPro"/>
</dbReference>
<dbReference type="Proteomes" id="UP001157440">
    <property type="component" value="Unassembled WGS sequence"/>
</dbReference>
<name>A0AA37TMZ1_9HYPH</name>
<dbReference type="InterPro" id="IPR011006">
    <property type="entry name" value="CheY-like_superfamily"/>
</dbReference>
<organism evidence="3 4">
    <name type="scientific">Methylobacterium tardum</name>
    <dbReference type="NCBI Taxonomy" id="374432"/>
    <lineage>
        <taxon>Bacteria</taxon>
        <taxon>Pseudomonadati</taxon>
        <taxon>Pseudomonadota</taxon>
        <taxon>Alphaproteobacteria</taxon>
        <taxon>Hyphomicrobiales</taxon>
        <taxon>Methylobacteriaceae</taxon>
        <taxon>Methylobacterium</taxon>
    </lineage>
</organism>